<dbReference type="Proteomes" id="UP001458415">
    <property type="component" value="Unassembled WGS sequence"/>
</dbReference>
<protein>
    <submittedName>
        <fullName evidence="1">M56 family peptidase</fullName>
    </submittedName>
</protein>
<keyword evidence="2" id="KW-1185">Reference proteome</keyword>
<feature type="non-terminal residue" evidence="1">
    <location>
        <position position="1"/>
    </location>
</feature>
<evidence type="ECO:0000313" key="2">
    <source>
        <dbReference type="Proteomes" id="UP001458415"/>
    </source>
</evidence>
<gene>
    <name evidence="1" type="ORF">ABT317_50065</name>
</gene>
<dbReference type="EMBL" id="JBEPCU010002062">
    <property type="protein sequence ID" value="MER6984875.1"/>
    <property type="molecule type" value="Genomic_DNA"/>
</dbReference>
<comment type="caution">
    <text evidence="1">The sequence shown here is derived from an EMBL/GenBank/DDBJ whole genome shotgun (WGS) entry which is preliminary data.</text>
</comment>
<reference evidence="1 2" key="1">
    <citation type="submission" date="2024-06" db="EMBL/GenBank/DDBJ databases">
        <title>The Natural Products Discovery Center: Release of the First 8490 Sequenced Strains for Exploring Actinobacteria Biosynthetic Diversity.</title>
        <authorList>
            <person name="Kalkreuter E."/>
            <person name="Kautsar S.A."/>
            <person name="Yang D."/>
            <person name="Bader C.D."/>
            <person name="Teijaro C.N."/>
            <person name="Fluegel L."/>
            <person name="Davis C.M."/>
            <person name="Simpson J.R."/>
            <person name="Lauterbach L."/>
            <person name="Steele A.D."/>
            <person name="Gui C."/>
            <person name="Meng S."/>
            <person name="Li G."/>
            <person name="Viehrig K."/>
            <person name="Ye F."/>
            <person name="Su P."/>
            <person name="Kiefer A.F."/>
            <person name="Nichols A."/>
            <person name="Cepeda A.J."/>
            <person name="Yan W."/>
            <person name="Fan B."/>
            <person name="Jiang Y."/>
            <person name="Adhikari A."/>
            <person name="Zheng C.-J."/>
            <person name="Schuster L."/>
            <person name="Cowan T.M."/>
            <person name="Smanski M.J."/>
            <person name="Chevrette M.G."/>
            <person name="De Carvalho L.P.S."/>
            <person name="Shen B."/>
        </authorList>
    </citation>
    <scope>NUCLEOTIDE SEQUENCE [LARGE SCALE GENOMIC DNA]</scope>
    <source>
        <strain evidence="1 2">NPDC000634</strain>
    </source>
</reference>
<accession>A0ABV1WL18</accession>
<proteinExistence type="predicted"/>
<sequence>SHRASALSRAAGAVLGFLGRGRRNPLASAGPVPRRVAALLAPPVPRHPVLAAATAAVLAASTLASVEAAHDLHLLLESVGAS</sequence>
<organism evidence="1 2">
    <name type="scientific">Streptomyces carpinensis</name>
    <dbReference type="NCBI Taxonomy" id="66369"/>
    <lineage>
        <taxon>Bacteria</taxon>
        <taxon>Bacillati</taxon>
        <taxon>Actinomycetota</taxon>
        <taxon>Actinomycetes</taxon>
        <taxon>Kitasatosporales</taxon>
        <taxon>Streptomycetaceae</taxon>
        <taxon>Streptomyces</taxon>
    </lineage>
</organism>
<name>A0ABV1WL18_9ACTN</name>
<evidence type="ECO:0000313" key="1">
    <source>
        <dbReference type="EMBL" id="MER6984875.1"/>
    </source>
</evidence>